<name>A0ABY7D6N4_9BASI</name>
<evidence type="ECO:0000313" key="3">
    <source>
        <dbReference type="Proteomes" id="UP001164743"/>
    </source>
</evidence>
<sequence>MILVAQQSDVLPRDHCLPNTLTLPPHPRPGRTRGPIAICTTGAAHIQPHISSTPWQYPSSIQENFPQENTPGNPRNLQTQQFR</sequence>
<reference evidence="2" key="1">
    <citation type="submission" date="2022-10" db="EMBL/GenBank/DDBJ databases">
        <title>Puccinia triticina Genome sequencing and assembly.</title>
        <authorList>
            <person name="Li C."/>
        </authorList>
    </citation>
    <scope>NUCLEOTIDE SEQUENCE</scope>
    <source>
        <strain evidence="2">Pt15</strain>
    </source>
</reference>
<feature type="region of interest" description="Disordered" evidence="1">
    <location>
        <begin position="51"/>
        <end position="83"/>
    </location>
</feature>
<organism evidence="2 3">
    <name type="scientific">Puccinia triticina</name>
    <dbReference type="NCBI Taxonomy" id="208348"/>
    <lineage>
        <taxon>Eukaryota</taxon>
        <taxon>Fungi</taxon>
        <taxon>Dikarya</taxon>
        <taxon>Basidiomycota</taxon>
        <taxon>Pucciniomycotina</taxon>
        <taxon>Pucciniomycetes</taxon>
        <taxon>Pucciniales</taxon>
        <taxon>Pucciniaceae</taxon>
        <taxon>Puccinia</taxon>
    </lineage>
</organism>
<evidence type="ECO:0000256" key="1">
    <source>
        <dbReference type="SAM" id="MobiDB-lite"/>
    </source>
</evidence>
<accession>A0ABY7D6N4</accession>
<dbReference type="Proteomes" id="UP001164743">
    <property type="component" value="Chromosome 18A"/>
</dbReference>
<dbReference type="RefSeq" id="XP_053028844.1">
    <property type="nucleotide sequence ID" value="XM_053164878.1"/>
</dbReference>
<dbReference type="EMBL" id="CP110438">
    <property type="protein sequence ID" value="WAQ93289.1"/>
    <property type="molecule type" value="Genomic_DNA"/>
</dbReference>
<gene>
    <name evidence="2" type="ORF">PtA15_18A349</name>
</gene>
<keyword evidence="3" id="KW-1185">Reference proteome</keyword>
<dbReference type="GeneID" id="77805773"/>
<protein>
    <submittedName>
        <fullName evidence="2">Uncharacterized protein</fullName>
    </submittedName>
</protein>
<proteinExistence type="predicted"/>
<evidence type="ECO:0000313" key="2">
    <source>
        <dbReference type="EMBL" id="WAQ93289.1"/>
    </source>
</evidence>